<dbReference type="SUPFAM" id="SSF52518">
    <property type="entry name" value="Thiamin diphosphate-binding fold (THDP-binding)"/>
    <property type="match status" value="2"/>
</dbReference>
<dbReference type="Pfam" id="PF02780">
    <property type="entry name" value="Transketolase_C"/>
    <property type="match status" value="1"/>
</dbReference>
<evidence type="ECO:0000313" key="8">
    <source>
        <dbReference type="EnsemblProtists" id="EKX42763"/>
    </source>
</evidence>
<gene>
    <name evidence="7" type="ORF">GUITHDRAFT_95536</name>
</gene>
<dbReference type="OMA" id="DMADNTC"/>
<dbReference type="Gene3D" id="3.40.50.920">
    <property type="match status" value="1"/>
</dbReference>
<accession>L1J2M8</accession>
<dbReference type="PANTHER" id="PTHR43825">
    <property type="entry name" value="PYRUVATE DEHYDROGENASE E1 COMPONENT"/>
    <property type="match status" value="1"/>
</dbReference>
<reference evidence="7 9" key="1">
    <citation type="journal article" date="2012" name="Nature">
        <title>Algal genomes reveal evolutionary mosaicism and the fate of nucleomorphs.</title>
        <authorList>
            <consortium name="DOE Joint Genome Institute"/>
            <person name="Curtis B.A."/>
            <person name="Tanifuji G."/>
            <person name="Burki F."/>
            <person name="Gruber A."/>
            <person name="Irimia M."/>
            <person name="Maruyama S."/>
            <person name="Arias M.C."/>
            <person name="Ball S.G."/>
            <person name="Gile G.H."/>
            <person name="Hirakawa Y."/>
            <person name="Hopkins J.F."/>
            <person name="Kuo A."/>
            <person name="Rensing S.A."/>
            <person name="Schmutz J."/>
            <person name="Symeonidi A."/>
            <person name="Elias M."/>
            <person name="Eveleigh R.J."/>
            <person name="Herman E.K."/>
            <person name="Klute M.J."/>
            <person name="Nakayama T."/>
            <person name="Obornik M."/>
            <person name="Reyes-Prieto A."/>
            <person name="Armbrust E.V."/>
            <person name="Aves S.J."/>
            <person name="Beiko R.G."/>
            <person name="Coutinho P."/>
            <person name="Dacks J.B."/>
            <person name="Durnford D.G."/>
            <person name="Fast N.M."/>
            <person name="Green B.R."/>
            <person name="Grisdale C.J."/>
            <person name="Hempel F."/>
            <person name="Henrissat B."/>
            <person name="Hoppner M.P."/>
            <person name="Ishida K."/>
            <person name="Kim E."/>
            <person name="Koreny L."/>
            <person name="Kroth P.G."/>
            <person name="Liu Y."/>
            <person name="Malik S.B."/>
            <person name="Maier U.G."/>
            <person name="McRose D."/>
            <person name="Mock T."/>
            <person name="Neilson J.A."/>
            <person name="Onodera N.T."/>
            <person name="Poole A.M."/>
            <person name="Pritham E.J."/>
            <person name="Richards T.A."/>
            <person name="Rocap G."/>
            <person name="Roy S.W."/>
            <person name="Sarai C."/>
            <person name="Schaack S."/>
            <person name="Shirato S."/>
            <person name="Slamovits C.H."/>
            <person name="Spencer D.F."/>
            <person name="Suzuki S."/>
            <person name="Worden A.Z."/>
            <person name="Zauner S."/>
            <person name="Barry K."/>
            <person name="Bell C."/>
            <person name="Bharti A.K."/>
            <person name="Crow J.A."/>
            <person name="Grimwood J."/>
            <person name="Kramer R."/>
            <person name="Lindquist E."/>
            <person name="Lucas S."/>
            <person name="Salamov A."/>
            <person name="McFadden G.I."/>
            <person name="Lane C.E."/>
            <person name="Keeling P.J."/>
            <person name="Gray M.W."/>
            <person name="Grigoriev I.V."/>
            <person name="Archibald J.M."/>
        </authorList>
    </citation>
    <scope>NUCLEOTIDE SEQUENCE</scope>
    <source>
        <strain evidence="7 9">CCMP2712</strain>
    </source>
</reference>
<dbReference type="EnsemblProtists" id="EKX42763">
    <property type="protein sequence ID" value="EKX42763"/>
    <property type="gene ID" value="GUITHDRAFT_95536"/>
</dbReference>
<dbReference type="InterPro" id="IPR005475">
    <property type="entry name" value="Transketolase-like_Pyr-bd"/>
</dbReference>
<comment type="cofactor">
    <cofactor evidence="1">
        <name>Mn(2+)</name>
        <dbReference type="ChEBI" id="CHEBI:29035"/>
    </cofactor>
</comment>
<dbReference type="eggNOG" id="KOG0523">
    <property type="taxonomic scope" value="Eukaryota"/>
</dbReference>
<dbReference type="HOGENOM" id="CLU_028734_0_0_1"/>
<dbReference type="AlphaFoldDB" id="L1J2M8"/>
<evidence type="ECO:0000256" key="1">
    <source>
        <dbReference type="ARBA" id="ARBA00001936"/>
    </source>
</evidence>
<evidence type="ECO:0000256" key="5">
    <source>
        <dbReference type="ARBA" id="ARBA00007131"/>
    </source>
</evidence>
<dbReference type="InterPro" id="IPR033248">
    <property type="entry name" value="Transketolase_C"/>
</dbReference>
<dbReference type="GeneID" id="17299509"/>
<dbReference type="GO" id="GO:0005737">
    <property type="term" value="C:cytoplasm"/>
    <property type="evidence" value="ECO:0007669"/>
    <property type="project" value="UniProtKB-ARBA"/>
</dbReference>
<comment type="cofactor">
    <cofactor evidence="4">
        <name>thiamine diphosphate</name>
        <dbReference type="ChEBI" id="CHEBI:58937"/>
    </cofactor>
</comment>
<protein>
    <recommendedName>
        <fullName evidence="6">Transketolase-like pyrimidine-binding domain-containing protein</fullName>
    </recommendedName>
</protein>
<name>L1J2M8_GUITC</name>
<dbReference type="InterPro" id="IPR051157">
    <property type="entry name" value="PDH/Transketolase"/>
</dbReference>
<dbReference type="SUPFAM" id="SSF52922">
    <property type="entry name" value="TK C-terminal domain-like"/>
    <property type="match status" value="1"/>
</dbReference>
<dbReference type="Gene3D" id="3.40.50.970">
    <property type="match status" value="2"/>
</dbReference>
<evidence type="ECO:0000313" key="7">
    <source>
        <dbReference type="EMBL" id="EKX42763.1"/>
    </source>
</evidence>
<feature type="domain" description="Transketolase-like pyrimidine-binding" evidence="6">
    <location>
        <begin position="321"/>
        <end position="494"/>
    </location>
</feature>
<evidence type="ECO:0000256" key="3">
    <source>
        <dbReference type="ARBA" id="ARBA00001946"/>
    </source>
</evidence>
<dbReference type="Pfam" id="PF00456">
    <property type="entry name" value="Transketolase_N"/>
    <property type="match status" value="1"/>
</dbReference>
<dbReference type="RefSeq" id="XP_005829743.1">
    <property type="nucleotide sequence ID" value="XM_005829686.1"/>
</dbReference>
<dbReference type="STRING" id="905079.L1J2M8"/>
<evidence type="ECO:0000259" key="6">
    <source>
        <dbReference type="SMART" id="SM00861"/>
    </source>
</evidence>
<evidence type="ECO:0000256" key="4">
    <source>
        <dbReference type="ARBA" id="ARBA00001964"/>
    </source>
</evidence>
<reference evidence="8" key="3">
    <citation type="submission" date="2015-06" db="UniProtKB">
        <authorList>
            <consortium name="EnsemblProtists"/>
        </authorList>
    </citation>
    <scope>IDENTIFICATION</scope>
</reference>
<comment type="cofactor">
    <cofactor evidence="3">
        <name>Mg(2+)</name>
        <dbReference type="ChEBI" id="CHEBI:18420"/>
    </cofactor>
</comment>
<dbReference type="InterPro" id="IPR029061">
    <property type="entry name" value="THDP-binding"/>
</dbReference>
<evidence type="ECO:0000313" key="9">
    <source>
        <dbReference type="Proteomes" id="UP000011087"/>
    </source>
</evidence>
<sequence length="639" mass="69855">MTEGFEIDMSKFKEVKLDPWQHESIPADIKADILANIELCRDAVIFFTACGSASGYGGHTGGAFDTMPEVMLLRSFFNARPDKFVPIYFDEAGHRVATQYLLSALDGHVTFAHLKKYRVGHAGLPGHPELHCTPGVKFSSGRLGQMWPMVNGVGMANPDKIVWCLASDGAQQEGNDAEAARLAAARDINVKLIVDDNNVTIAGHPQDYLKGYNVEKTLEGHGMTCAVCDGEDLDALYKAMRAAVLKDGPVAVVAKRKMCPGVEGVEGTCHGHDAIAVAKAITYLEKKGYKEAVQWLQGPATKAEKDPRAGTYMGTQGSSVGANRAEFGNAVCKILAAMSPEERKQKVMCIDSDLEGSTGLKVIHQQFPDIFVQSGIMERGNFQAAAGFGMDKSKQAIFSTFAAFLEMCVSEMTMARLNHSNVLCHFSHSGVDDMADNSCHYGLNNFFADNGLDEHETTRLYFPADYHQLLKVVPAVFWDHGIRCIFTTRSKLPAIQDEQGKEMFGEGYTFVPGKDDVIRKGTKGYIVSYGDSLYRSLDAVERLRAEGVDVGLINKCTLNVVDDECMQLIGKTGFVLVVEPLNRKTGLGVRFGTWLLERGLSPKYGYIGSTREGCGGLWEHAYHQGYDADSILAKAKSMI</sequence>
<proteinExistence type="inferred from homology"/>
<dbReference type="PaxDb" id="55529-EKX42763"/>
<evidence type="ECO:0000256" key="2">
    <source>
        <dbReference type="ARBA" id="ARBA00001941"/>
    </source>
</evidence>
<dbReference type="PANTHER" id="PTHR43825:SF1">
    <property type="entry name" value="TRANSKETOLASE-LIKE PYRIMIDINE-BINDING DOMAIN-CONTAINING PROTEIN"/>
    <property type="match status" value="1"/>
</dbReference>
<reference evidence="9" key="2">
    <citation type="submission" date="2012-11" db="EMBL/GenBank/DDBJ databases">
        <authorList>
            <person name="Kuo A."/>
            <person name="Curtis B.A."/>
            <person name="Tanifuji G."/>
            <person name="Burki F."/>
            <person name="Gruber A."/>
            <person name="Irimia M."/>
            <person name="Maruyama S."/>
            <person name="Arias M.C."/>
            <person name="Ball S.G."/>
            <person name="Gile G.H."/>
            <person name="Hirakawa Y."/>
            <person name="Hopkins J.F."/>
            <person name="Rensing S.A."/>
            <person name="Schmutz J."/>
            <person name="Symeonidi A."/>
            <person name="Elias M."/>
            <person name="Eveleigh R.J."/>
            <person name="Herman E.K."/>
            <person name="Klute M.J."/>
            <person name="Nakayama T."/>
            <person name="Obornik M."/>
            <person name="Reyes-Prieto A."/>
            <person name="Armbrust E.V."/>
            <person name="Aves S.J."/>
            <person name="Beiko R.G."/>
            <person name="Coutinho P."/>
            <person name="Dacks J.B."/>
            <person name="Durnford D.G."/>
            <person name="Fast N.M."/>
            <person name="Green B.R."/>
            <person name="Grisdale C."/>
            <person name="Hempe F."/>
            <person name="Henrissat B."/>
            <person name="Hoppner M.P."/>
            <person name="Ishida K.-I."/>
            <person name="Kim E."/>
            <person name="Koreny L."/>
            <person name="Kroth P.G."/>
            <person name="Liu Y."/>
            <person name="Malik S.-B."/>
            <person name="Maier U.G."/>
            <person name="McRose D."/>
            <person name="Mock T."/>
            <person name="Neilson J.A."/>
            <person name="Onodera N.T."/>
            <person name="Poole A.M."/>
            <person name="Pritham E.J."/>
            <person name="Richards T.A."/>
            <person name="Rocap G."/>
            <person name="Roy S.W."/>
            <person name="Sarai C."/>
            <person name="Schaack S."/>
            <person name="Shirato S."/>
            <person name="Slamovits C.H."/>
            <person name="Spencer D.F."/>
            <person name="Suzuki S."/>
            <person name="Worden A.Z."/>
            <person name="Zauner S."/>
            <person name="Barry K."/>
            <person name="Bell C."/>
            <person name="Bharti A.K."/>
            <person name="Crow J.A."/>
            <person name="Grimwood J."/>
            <person name="Kramer R."/>
            <person name="Lindquist E."/>
            <person name="Lucas S."/>
            <person name="Salamov A."/>
            <person name="McFadden G.I."/>
            <person name="Lane C.E."/>
            <person name="Keeling P.J."/>
            <person name="Gray M.W."/>
            <person name="Grigoriev I.V."/>
            <person name="Archibald J.M."/>
        </authorList>
    </citation>
    <scope>NUCLEOTIDE SEQUENCE</scope>
    <source>
        <strain evidence="9">CCMP2712</strain>
    </source>
</reference>
<dbReference type="InterPro" id="IPR005474">
    <property type="entry name" value="Transketolase_N"/>
</dbReference>
<dbReference type="EMBL" id="JH993014">
    <property type="protein sequence ID" value="EKX42763.1"/>
    <property type="molecule type" value="Genomic_DNA"/>
</dbReference>
<dbReference type="Pfam" id="PF02779">
    <property type="entry name" value="Transket_pyr"/>
    <property type="match status" value="1"/>
</dbReference>
<dbReference type="OrthoDB" id="10267175at2759"/>
<dbReference type="InterPro" id="IPR009014">
    <property type="entry name" value="Transketo_C/PFOR_II"/>
</dbReference>
<comment type="similarity">
    <text evidence="5">Belongs to the transketolase family.</text>
</comment>
<dbReference type="SMART" id="SM00861">
    <property type="entry name" value="Transket_pyr"/>
    <property type="match status" value="1"/>
</dbReference>
<organism evidence="7">
    <name type="scientific">Guillardia theta (strain CCMP2712)</name>
    <name type="common">Cryptophyte</name>
    <dbReference type="NCBI Taxonomy" id="905079"/>
    <lineage>
        <taxon>Eukaryota</taxon>
        <taxon>Cryptophyceae</taxon>
        <taxon>Pyrenomonadales</taxon>
        <taxon>Geminigeraceae</taxon>
        <taxon>Guillardia</taxon>
    </lineage>
</organism>
<keyword evidence="9" id="KW-1185">Reference proteome</keyword>
<dbReference type="KEGG" id="gtt:GUITHDRAFT_95536"/>
<dbReference type="Proteomes" id="UP000011087">
    <property type="component" value="Unassembled WGS sequence"/>
</dbReference>
<comment type="cofactor">
    <cofactor evidence="2">
        <name>Co(2+)</name>
        <dbReference type="ChEBI" id="CHEBI:48828"/>
    </cofactor>
</comment>